<dbReference type="EMBL" id="LN733737">
    <property type="protein sequence ID" value="CEP17767.1"/>
    <property type="molecule type" value="Genomic_DNA"/>
</dbReference>
<evidence type="ECO:0000256" key="1">
    <source>
        <dbReference type="ARBA" id="ARBA00022737"/>
    </source>
</evidence>
<dbReference type="PANTHER" id="PTHR23048:SF59">
    <property type="entry name" value="EF-HAND SUPERFAMILY PROTEIN"/>
    <property type="match status" value="1"/>
</dbReference>
<evidence type="ECO:0000256" key="2">
    <source>
        <dbReference type="ARBA" id="ARBA00022837"/>
    </source>
</evidence>
<dbReference type="STRING" id="35722.A0A0B7NK21"/>
<sequence length="155" mass="17073">MSVSTITDADINHWQTTFNSLTNGDGMTAETLKEIYKAANINITEAEIAAQFSAVDTKNTGKIYFDEFLEVMTKQHDKNPEEGVAKVFEMLDTDNDGQINGEDLKRGVSLFGKSLTEAEVEEMLASADVDGDGLINYEEFLKVMTPSKVNGQSTF</sequence>
<protein>
    <recommendedName>
        <fullName evidence="3">EF-hand domain-containing protein</fullName>
    </recommendedName>
</protein>
<dbReference type="InterPro" id="IPR002048">
    <property type="entry name" value="EF_hand_dom"/>
</dbReference>
<dbReference type="InterPro" id="IPR011992">
    <property type="entry name" value="EF-hand-dom_pair"/>
</dbReference>
<dbReference type="SMART" id="SM00054">
    <property type="entry name" value="EFh"/>
    <property type="match status" value="3"/>
</dbReference>
<name>A0A0B7NK21_9FUNG</name>
<reference evidence="4 5" key="1">
    <citation type="submission" date="2014-09" db="EMBL/GenBank/DDBJ databases">
        <authorList>
            <person name="Ellenberger Sabrina"/>
        </authorList>
    </citation>
    <scope>NUCLEOTIDE SEQUENCE [LARGE SCALE GENOMIC DNA]</scope>
    <source>
        <strain evidence="4 5">CBS 412.66</strain>
    </source>
</reference>
<dbReference type="PROSITE" id="PS00018">
    <property type="entry name" value="EF_HAND_1"/>
    <property type="match status" value="2"/>
</dbReference>
<dbReference type="PROSITE" id="PS50222">
    <property type="entry name" value="EF_HAND_2"/>
    <property type="match status" value="3"/>
</dbReference>
<organism evidence="4 5">
    <name type="scientific">Parasitella parasitica</name>
    <dbReference type="NCBI Taxonomy" id="35722"/>
    <lineage>
        <taxon>Eukaryota</taxon>
        <taxon>Fungi</taxon>
        <taxon>Fungi incertae sedis</taxon>
        <taxon>Mucoromycota</taxon>
        <taxon>Mucoromycotina</taxon>
        <taxon>Mucoromycetes</taxon>
        <taxon>Mucorales</taxon>
        <taxon>Mucorineae</taxon>
        <taxon>Mucoraceae</taxon>
        <taxon>Parasitella</taxon>
    </lineage>
</organism>
<dbReference type="GO" id="GO:0005509">
    <property type="term" value="F:calcium ion binding"/>
    <property type="evidence" value="ECO:0007669"/>
    <property type="project" value="InterPro"/>
</dbReference>
<gene>
    <name evidence="4" type="primary">PARPA_12067.1 scaffold 44939</name>
</gene>
<accession>A0A0B7NK21</accession>
<dbReference type="Pfam" id="PF13499">
    <property type="entry name" value="EF-hand_7"/>
    <property type="match status" value="1"/>
</dbReference>
<dbReference type="Pfam" id="PF13833">
    <property type="entry name" value="EF-hand_8"/>
    <property type="match status" value="1"/>
</dbReference>
<dbReference type="SUPFAM" id="SSF47473">
    <property type="entry name" value="EF-hand"/>
    <property type="match status" value="1"/>
</dbReference>
<dbReference type="OrthoDB" id="26525at2759"/>
<keyword evidence="2" id="KW-0106">Calcium</keyword>
<evidence type="ECO:0000259" key="3">
    <source>
        <dbReference type="PROSITE" id="PS50222"/>
    </source>
</evidence>
<dbReference type="PANTHER" id="PTHR23048">
    <property type="entry name" value="MYOSIN LIGHT CHAIN 1, 3"/>
    <property type="match status" value="1"/>
</dbReference>
<dbReference type="GO" id="GO:0016460">
    <property type="term" value="C:myosin II complex"/>
    <property type="evidence" value="ECO:0007669"/>
    <property type="project" value="TreeGrafter"/>
</dbReference>
<evidence type="ECO:0000313" key="4">
    <source>
        <dbReference type="EMBL" id="CEP17767.1"/>
    </source>
</evidence>
<dbReference type="Gene3D" id="1.10.238.10">
    <property type="entry name" value="EF-hand"/>
    <property type="match status" value="1"/>
</dbReference>
<feature type="domain" description="EF-hand" evidence="3">
    <location>
        <begin position="43"/>
        <end position="78"/>
    </location>
</feature>
<proteinExistence type="predicted"/>
<keyword evidence="1" id="KW-0677">Repeat</keyword>
<dbReference type="InterPro" id="IPR050230">
    <property type="entry name" value="CALM/Myosin/TropC-like"/>
</dbReference>
<dbReference type="FunFam" id="1.10.238.10:FF:000001">
    <property type="entry name" value="Calmodulin 1"/>
    <property type="match status" value="1"/>
</dbReference>
<evidence type="ECO:0000313" key="5">
    <source>
        <dbReference type="Proteomes" id="UP000054107"/>
    </source>
</evidence>
<feature type="domain" description="EF-hand" evidence="3">
    <location>
        <begin position="115"/>
        <end position="150"/>
    </location>
</feature>
<dbReference type="CDD" id="cd00051">
    <property type="entry name" value="EFh"/>
    <property type="match status" value="2"/>
</dbReference>
<dbReference type="InterPro" id="IPR018247">
    <property type="entry name" value="EF_Hand_1_Ca_BS"/>
</dbReference>
<feature type="domain" description="EF-hand" evidence="3">
    <location>
        <begin position="79"/>
        <end position="114"/>
    </location>
</feature>
<keyword evidence="5" id="KW-1185">Reference proteome</keyword>
<dbReference type="Proteomes" id="UP000054107">
    <property type="component" value="Unassembled WGS sequence"/>
</dbReference>
<dbReference type="AlphaFoldDB" id="A0A0B7NK21"/>